<dbReference type="EMBL" id="JACRUJ010000003">
    <property type="protein sequence ID" value="MBC5841828.1"/>
    <property type="molecule type" value="Genomic_DNA"/>
</dbReference>
<sequence>MIKSFEPIVNENTKILILGTIPGLASLKNREYYGNPRNHFWQLIYSSYNEDYSTITFKDKIEFLLSHNLGLWDVLKNCERRGSLDVAIKNQTENDFESFFKKHKNIEAIIFNGKESHRFFFKKYGQMQGITYHIMPSTSPANTMTFINKLNLWSTALR</sequence>
<dbReference type="InterPro" id="IPR005122">
    <property type="entry name" value="Uracil-DNA_glycosylase-like"/>
</dbReference>
<evidence type="ECO:0000313" key="2">
    <source>
        <dbReference type="EMBL" id="MBC5841828.1"/>
    </source>
</evidence>
<evidence type="ECO:0000313" key="3">
    <source>
        <dbReference type="Proteomes" id="UP000629963"/>
    </source>
</evidence>
<dbReference type="SMART" id="SM00986">
    <property type="entry name" value="UDG"/>
    <property type="match status" value="1"/>
</dbReference>
<reference evidence="2 3" key="1">
    <citation type="submission" date="2020-08" db="EMBL/GenBank/DDBJ databases">
        <title>Description of novel Flavobacterium F-380 isolate.</title>
        <authorList>
            <person name="Saticioglu I.B."/>
            <person name="Duman M."/>
            <person name="Altun S."/>
        </authorList>
    </citation>
    <scope>NUCLEOTIDE SEQUENCE [LARGE SCALE GENOMIC DNA]</scope>
    <source>
        <strain evidence="2 3">F-380</strain>
    </source>
</reference>
<evidence type="ECO:0000259" key="1">
    <source>
        <dbReference type="SMART" id="SM00986"/>
    </source>
</evidence>
<dbReference type="InterPro" id="IPR026353">
    <property type="entry name" value="Hypoxan-DNA_Glyclase"/>
</dbReference>
<name>A0ABR7J8J6_9FLAO</name>
<gene>
    <name evidence="2" type="ORF">H8R23_10460</name>
</gene>
<dbReference type="Proteomes" id="UP000629963">
    <property type="component" value="Unassembled WGS sequence"/>
</dbReference>
<dbReference type="InterPro" id="IPR036895">
    <property type="entry name" value="Uracil-DNA_glycosylase-like_sf"/>
</dbReference>
<dbReference type="EC" id="3.2.2.15" evidence="2"/>
<dbReference type="NCBIfam" id="TIGR04274">
    <property type="entry name" value="hypoxanDNAglyco"/>
    <property type="match status" value="1"/>
</dbReference>
<comment type="caution">
    <text evidence="2">The sequence shown here is derived from an EMBL/GenBank/DDBJ whole genome shotgun (WGS) entry which is preliminary data.</text>
</comment>
<dbReference type="CDD" id="cd10032">
    <property type="entry name" value="UDG-F6_HDG"/>
    <property type="match status" value="1"/>
</dbReference>
<proteinExistence type="predicted"/>
<dbReference type="Pfam" id="PF03167">
    <property type="entry name" value="UDG"/>
    <property type="match status" value="1"/>
</dbReference>
<feature type="domain" description="Uracil-DNA glycosylase-like" evidence="1">
    <location>
        <begin position="6"/>
        <end position="157"/>
    </location>
</feature>
<keyword evidence="2" id="KW-0326">Glycosidase</keyword>
<dbReference type="RefSeq" id="WP_187010327.1">
    <property type="nucleotide sequence ID" value="NZ_JACRUI010000003.1"/>
</dbReference>
<organism evidence="2 3">
    <name type="scientific">Flavobacterium kayseriense</name>
    <dbReference type="NCBI Taxonomy" id="2764714"/>
    <lineage>
        <taxon>Bacteria</taxon>
        <taxon>Pseudomonadati</taxon>
        <taxon>Bacteroidota</taxon>
        <taxon>Flavobacteriia</taxon>
        <taxon>Flavobacteriales</taxon>
        <taxon>Flavobacteriaceae</taxon>
        <taxon>Flavobacterium</taxon>
    </lineage>
</organism>
<dbReference type="Gene3D" id="3.40.470.10">
    <property type="entry name" value="Uracil-DNA glycosylase-like domain"/>
    <property type="match status" value="1"/>
</dbReference>
<keyword evidence="3" id="KW-1185">Reference proteome</keyword>
<dbReference type="GO" id="GO:0033958">
    <property type="term" value="F:DNA-deoxyinosine glycosylase activity"/>
    <property type="evidence" value="ECO:0007669"/>
    <property type="project" value="UniProtKB-EC"/>
</dbReference>
<accession>A0ABR7J8J6</accession>
<protein>
    <submittedName>
        <fullName evidence="2">DNA-deoxyinosine glycosylase</fullName>
        <ecNumber evidence="2">3.2.2.15</ecNumber>
    </submittedName>
</protein>
<keyword evidence="2" id="KW-0378">Hydrolase</keyword>
<dbReference type="SUPFAM" id="SSF52141">
    <property type="entry name" value="Uracil-DNA glycosylase-like"/>
    <property type="match status" value="1"/>
</dbReference>
<dbReference type="SMART" id="SM00987">
    <property type="entry name" value="UreE_C"/>
    <property type="match status" value="1"/>
</dbReference>